<evidence type="ECO:0000313" key="1">
    <source>
        <dbReference type="EMBL" id="QHE95870.1"/>
    </source>
</evidence>
<dbReference type="RefSeq" id="WP_054079945.1">
    <property type="nucleotide sequence ID" value="NZ_CP047260.1"/>
</dbReference>
<accession>A0A8T8BWX8</accession>
<protein>
    <submittedName>
        <fullName evidence="1">Uncharacterized protein</fullName>
    </submittedName>
</protein>
<organism evidence="1 2">
    <name type="scientific">Pseudomonas syringae pv. maculicola str. ES4326</name>
    <dbReference type="NCBI Taxonomy" id="629265"/>
    <lineage>
        <taxon>Bacteria</taxon>
        <taxon>Pseudomonadati</taxon>
        <taxon>Pseudomonadota</taxon>
        <taxon>Gammaproteobacteria</taxon>
        <taxon>Pseudomonadales</taxon>
        <taxon>Pseudomonadaceae</taxon>
        <taxon>Pseudomonas</taxon>
    </lineage>
</organism>
<dbReference type="EMBL" id="CP047260">
    <property type="protein sequence ID" value="QHE95870.1"/>
    <property type="molecule type" value="Genomic_DNA"/>
</dbReference>
<evidence type="ECO:0000313" key="2">
    <source>
        <dbReference type="Proteomes" id="UP000003811"/>
    </source>
</evidence>
<dbReference type="PANTHER" id="PTHR39431:SF1">
    <property type="entry name" value="FRPA_C-RELATED PROTEIN"/>
    <property type="match status" value="1"/>
</dbReference>
<dbReference type="PANTHER" id="PTHR39431">
    <property type="entry name" value="FRPA/C-RELATED PROTEIN"/>
    <property type="match status" value="1"/>
</dbReference>
<dbReference type="GeneID" id="64464002"/>
<dbReference type="Proteomes" id="UP000003811">
    <property type="component" value="Chromosome"/>
</dbReference>
<reference evidence="1 2" key="1">
    <citation type="journal article" date="2011" name="PLoS Pathog.">
        <title>Dynamic evolution of pathogenicity revealed by sequencing and comparative genomics of 19 Pseudomonas syringae isolates.</title>
        <authorList>
            <person name="Baltrus D.A."/>
            <person name="Nishimura M.T."/>
            <person name="Romanchuk A."/>
            <person name="Chang J.H."/>
            <person name="Mukhtar M.S."/>
            <person name="Cherkis K."/>
            <person name="Roach J."/>
            <person name="Grant S.R."/>
            <person name="Jones C.D."/>
            <person name="Dangl J.L."/>
        </authorList>
    </citation>
    <scope>NUCLEOTIDE SEQUENCE [LARGE SCALE GENOMIC DNA]</scope>
    <source>
        <strain evidence="1 2">ES4326</strain>
    </source>
</reference>
<name>A0A8T8BWX8_PSEYM</name>
<sequence length="308" mass="32363">MGVSLGKDGSITVENASGVTFKVDRHGTASITDKSGNEIGISSSGVSFNWEAGKTKVSIDKDGHVEGTIEITSTSEVSFSGGRQDGGGIGLDKVKIDSPDVGIKVGPFGMLELGADAYFEWAPGSGATLGIDEKTKIFGEDIEDIVDGIYDFVKDSFVGEMFSRRGEWIDAFADGQTNLSYLEWLKQQKGGGGKESSWTPALDPSPVGYEVYSHFKSAQSYVDPLVLDLDGDGIETVSNTAGVVFDFDGDGKKSGTGWVSADDGVVVLDRDGSGNITDGSEMFGVDTVLRSGMKANNGFEALADLGKL</sequence>
<proteinExistence type="predicted"/>
<dbReference type="AlphaFoldDB" id="A0A8T8BWX8"/>
<gene>
    <name evidence="1" type="ORF">PMA4326_004065</name>
</gene>